<feature type="transmembrane region" description="Helical" evidence="6">
    <location>
        <begin position="232"/>
        <end position="254"/>
    </location>
</feature>
<protein>
    <submittedName>
        <fullName evidence="8">Uncharacterized protein</fullName>
    </submittedName>
</protein>
<evidence type="ECO:0000256" key="2">
    <source>
        <dbReference type="ARBA" id="ARBA00006528"/>
    </source>
</evidence>
<organism evidence="8 9">
    <name type="scientific">Chaetoceros tenuissimus</name>
    <dbReference type="NCBI Taxonomy" id="426638"/>
    <lineage>
        <taxon>Eukaryota</taxon>
        <taxon>Sar</taxon>
        <taxon>Stramenopiles</taxon>
        <taxon>Ochrophyta</taxon>
        <taxon>Bacillariophyta</taxon>
        <taxon>Coscinodiscophyceae</taxon>
        <taxon>Chaetocerotophycidae</taxon>
        <taxon>Chaetocerotales</taxon>
        <taxon>Chaetocerotaceae</taxon>
        <taxon>Chaetoceros</taxon>
    </lineage>
</organism>
<comment type="caution">
    <text evidence="8">The sequence shown here is derived from an EMBL/GenBank/DDBJ whole genome shotgun (WGS) entry which is preliminary data.</text>
</comment>
<dbReference type="EMBL" id="BLLK01000062">
    <property type="protein sequence ID" value="GFH58330.1"/>
    <property type="molecule type" value="Genomic_DNA"/>
</dbReference>
<dbReference type="PANTHER" id="PTHR10361">
    <property type="entry name" value="SODIUM-BILE ACID COTRANSPORTER"/>
    <property type="match status" value="1"/>
</dbReference>
<feature type="transmembrane region" description="Helical" evidence="6">
    <location>
        <begin position="326"/>
        <end position="347"/>
    </location>
</feature>
<feature type="transmembrane region" description="Helical" evidence="6">
    <location>
        <begin position="198"/>
        <end position="220"/>
    </location>
</feature>
<dbReference type="Proteomes" id="UP001054902">
    <property type="component" value="Unassembled WGS sequence"/>
</dbReference>
<comment type="subcellular location">
    <subcellularLocation>
        <location evidence="1">Membrane</location>
        <topology evidence="1">Multi-pass membrane protein</topology>
    </subcellularLocation>
</comment>
<accession>A0AAD3D899</accession>
<keyword evidence="3 6" id="KW-0812">Transmembrane</keyword>
<feature type="transmembrane region" description="Helical" evidence="6">
    <location>
        <begin position="359"/>
        <end position="381"/>
    </location>
</feature>
<feature type="signal peptide" evidence="7">
    <location>
        <begin position="1"/>
        <end position="18"/>
    </location>
</feature>
<comment type="similarity">
    <text evidence="2">Belongs to the bile acid:sodium symporter (BASS) (TC 2.A.28) family.</text>
</comment>
<evidence type="ECO:0000256" key="7">
    <source>
        <dbReference type="SAM" id="SignalP"/>
    </source>
</evidence>
<proteinExistence type="inferred from homology"/>
<dbReference type="Gene3D" id="1.20.1530.20">
    <property type="match status" value="1"/>
</dbReference>
<feature type="chain" id="PRO_5042188331" evidence="7">
    <location>
        <begin position="19"/>
        <end position="464"/>
    </location>
</feature>
<feature type="transmembrane region" description="Helical" evidence="6">
    <location>
        <begin position="128"/>
        <end position="148"/>
    </location>
</feature>
<dbReference type="AlphaFoldDB" id="A0AAD3D899"/>
<evidence type="ECO:0000256" key="4">
    <source>
        <dbReference type="ARBA" id="ARBA00022989"/>
    </source>
</evidence>
<gene>
    <name evidence="8" type="ORF">CTEN210_14806</name>
</gene>
<evidence type="ECO:0000256" key="6">
    <source>
        <dbReference type="SAM" id="Phobius"/>
    </source>
</evidence>
<evidence type="ECO:0000256" key="3">
    <source>
        <dbReference type="ARBA" id="ARBA00022692"/>
    </source>
</evidence>
<evidence type="ECO:0000313" key="9">
    <source>
        <dbReference type="Proteomes" id="UP001054902"/>
    </source>
</evidence>
<feature type="transmembrane region" description="Helical" evidence="6">
    <location>
        <begin position="160"/>
        <end position="178"/>
    </location>
</feature>
<evidence type="ECO:0000256" key="1">
    <source>
        <dbReference type="ARBA" id="ARBA00004141"/>
    </source>
</evidence>
<dbReference type="PANTHER" id="PTHR10361:SF28">
    <property type="entry name" value="P3 PROTEIN-RELATED"/>
    <property type="match status" value="1"/>
</dbReference>
<feature type="transmembrane region" description="Helical" evidence="6">
    <location>
        <begin position="293"/>
        <end position="314"/>
    </location>
</feature>
<evidence type="ECO:0000256" key="5">
    <source>
        <dbReference type="ARBA" id="ARBA00023136"/>
    </source>
</evidence>
<dbReference type="InterPro" id="IPR002657">
    <property type="entry name" value="BilAc:Na_symport/Acr3"/>
</dbReference>
<dbReference type="GO" id="GO:0016020">
    <property type="term" value="C:membrane"/>
    <property type="evidence" value="ECO:0007669"/>
    <property type="project" value="UniProtKB-SubCell"/>
</dbReference>
<reference evidence="8 9" key="1">
    <citation type="journal article" date="2021" name="Sci. Rep.">
        <title>The genome of the diatom Chaetoceros tenuissimus carries an ancient integrated fragment of an extant virus.</title>
        <authorList>
            <person name="Hongo Y."/>
            <person name="Kimura K."/>
            <person name="Takaki Y."/>
            <person name="Yoshida Y."/>
            <person name="Baba S."/>
            <person name="Kobayashi G."/>
            <person name="Nagasaki K."/>
            <person name="Hano T."/>
            <person name="Tomaru Y."/>
        </authorList>
    </citation>
    <scope>NUCLEOTIDE SEQUENCE [LARGE SCALE GENOMIC DNA]</scope>
    <source>
        <strain evidence="8 9">NIES-3715</strain>
    </source>
</reference>
<keyword evidence="7" id="KW-0732">Signal</keyword>
<dbReference type="InterPro" id="IPR004710">
    <property type="entry name" value="Bilac:Na_transpt"/>
</dbReference>
<sequence length="464" mass="49022">MMLRLLCIAALLSSRVDGFSSTRPGLTASSKSSPLFMVRKGRANSKEEDLERTIKLIMEHVQKDAKRKPMNKIRNEKSLDLPSIIQTEEVIGGHKAANKVLGITEEEKMPVATKDEEEITKISTLDVVLAKLTSLFPFFVFGSAVLGLKKPETLLWVNKGQLIPLMLAAVMVAMGMTLKTEDFTRVFKSDKANTEDASIKAIPAGISCQYIIMPLTAFLIGSLMLLPNHPAAFLGLILVGCSPGGTASNLVALIADADVALSVILTSISTIMASVMTPVLVKTLVGSSVSISGMTLCKATAQVVLLPVALGMLVREKIPKLADFVSRYASFAGVVLVSLLCGGVVASNAALAASSTSNILKLVILSVLGLHSIGFGAGYFASKKLFGLSEKSSRTISIETGMQNSALAVVLARSVVGNDPTNAAIASLACLPGAMSATAHSCLGSMLAVFWQWLDKRAGRKAKK</sequence>
<name>A0AAD3D899_9STRA</name>
<dbReference type="Pfam" id="PF01758">
    <property type="entry name" value="SBF"/>
    <property type="match status" value="1"/>
</dbReference>
<evidence type="ECO:0000313" key="8">
    <source>
        <dbReference type="EMBL" id="GFH58330.1"/>
    </source>
</evidence>
<keyword evidence="4 6" id="KW-1133">Transmembrane helix</keyword>
<keyword evidence="5 6" id="KW-0472">Membrane</keyword>
<keyword evidence="9" id="KW-1185">Reference proteome</keyword>
<dbReference type="InterPro" id="IPR038770">
    <property type="entry name" value="Na+/solute_symporter_sf"/>
</dbReference>
<feature type="transmembrane region" description="Helical" evidence="6">
    <location>
        <begin position="260"/>
        <end position="281"/>
    </location>
</feature>